<sequence>MRLKTYSSNDSLILRLSEMPSKREEERKRAKRHQPQSLRLFISRTWAPPHKPAGAKKKSHSHSHSHSHISGFSCL</sequence>
<keyword evidence="2" id="KW-0934">Plastid</keyword>
<feature type="region of interest" description="Disordered" evidence="1">
    <location>
        <begin position="1"/>
        <end position="75"/>
    </location>
</feature>
<keyword evidence="2" id="KW-0150">Chloroplast</keyword>
<feature type="compositionally biased region" description="Polar residues" evidence="1">
    <location>
        <begin position="1"/>
        <end position="11"/>
    </location>
</feature>
<geneLocation type="chloroplast" evidence="2"/>
<feature type="compositionally biased region" description="Basic residues" evidence="1">
    <location>
        <begin position="53"/>
        <end position="67"/>
    </location>
</feature>
<dbReference type="AlphaFoldDB" id="A2CI58"/>
<dbReference type="RefSeq" id="YP_001019141.1">
    <property type="nucleotide sequence ID" value="NC_008822.1"/>
</dbReference>
<accession>A2CI58</accession>
<protein>
    <submittedName>
        <fullName evidence="2">Uncharacterized protein</fullName>
    </submittedName>
</protein>
<gene>
    <name evidence="2" type="primary">orf75</name>
</gene>
<organism evidence="2">
    <name type="scientific">Chlorokybus atmophyticus</name>
    <name type="common">Soil alga</name>
    <dbReference type="NCBI Taxonomy" id="3144"/>
    <lineage>
        <taxon>Eukaryota</taxon>
        <taxon>Viridiplantae</taxon>
        <taxon>Streptophyta</taxon>
        <taxon>Chlorokybophyceae</taxon>
        <taxon>Chlorokybales</taxon>
        <taxon>Chlorokybaceae</taxon>
        <taxon>Chlorokybus</taxon>
    </lineage>
</organism>
<evidence type="ECO:0000313" key="2">
    <source>
        <dbReference type="EMBL" id="ABM87981.1"/>
    </source>
</evidence>
<name>A2CI58_CHLAT</name>
<proteinExistence type="predicted"/>
<reference evidence="2" key="1">
    <citation type="journal article" date="2006" name="Mol. Biol. Evol.">
        <title>The chloroplast genome sequence of Chara vulgaris sheds new light into the closest green algal relatives of land plants.</title>
        <authorList>
            <person name="Turmel M."/>
            <person name="Otis C."/>
            <person name="Lemieux C."/>
        </authorList>
    </citation>
    <scope>NUCLEOTIDE SEQUENCE</scope>
    <source>
        <strain evidence="2">SAG 48.80</strain>
    </source>
</reference>
<reference evidence="2" key="2">
    <citation type="journal article" date="2007" name="BMC Biol.">
        <title>A clade uniting the green algae Mesostigma viride and Chlorokybus atmophyticus represents the deepest branch of the Streptophyta in chloroplast genome-based phylogenies.</title>
        <authorList>
            <person name="Lemieux C."/>
            <person name="Otis C."/>
            <person name="Turmel M."/>
        </authorList>
    </citation>
    <scope>NUCLEOTIDE SEQUENCE [LARGE SCALE GENOMIC DNA]</scope>
    <source>
        <strain evidence="2">SAG 48.80</strain>
    </source>
</reference>
<dbReference type="EMBL" id="DQ422812">
    <property type="protein sequence ID" value="ABM87981.1"/>
    <property type="molecule type" value="Genomic_DNA"/>
</dbReference>
<dbReference type="GeneID" id="4783232"/>
<evidence type="ECO:0000256" key="1">
    <source>
        <dbReference type="SAM" id="MobiDB-lite"/>
    </source>
</evidence>